<proteinExistence type="predicted"/>
<feature type="compositionally biased region" description="Basic and acidic residues" evidence="1">
    <location>
        <begin position="256"/>
        <end position="267"/>
    </location>
</feature>
<keyword evidence="2" id="KW-1133">Transmembrane helix</keyword>
<dbReference type="EMBL" id="ML211004">
    <property type="protein sequence ID" value="TFK92152.1"/>
    <property type="molecule type" value="Genomic_DNA"/>
</dbReference>
<feature type="transmembrane region" description="Helical" evidence="2">
    <location>
        <begin position="12"/>
        <end position="32"/>
    </location>
</feature>
<feature type="domain" description="DUF6533" evidence="3">
    <location>
        <begin position="22"/>
        <end position="65"/>
    </location>
</feature>
<organism evidence="4 5">
    <name type="scientific">Polyporus arcularius HHB13444</name>
    <dbReference type="NCBI Taxonomy" id="1314778"/>
    <lineage>
        <taxon>Eukaryota</taxon>
        <taxon>Fungi</taxon>
        <taxon>Dikarya</taxon>
        <taxon>Basidiomycota</taxon>
        <taxon>Agaricomycotina</taxon>
        <taxon>Agaricomycetes</taxon>
        <taxon>Polyporales</taxon>
        <taxon>Polyporaceae</taxon>
        <taxon>Polyporus</taxon>
    </lineage>
</organism>
<gene>
    <name evidence="4" type="ORF">K466DRAFT_595477</name>
</gene>
<keyword evidence="2" id="KW-0812">Transmembrane</keyword>
<keyword evidence="5" id="KW-1185">Reference proteome</keyword>
<feature type="transmembrane region" description="Helical" evidence="2">
    <location>
        <begin position="139"/>
        <end position="161"/>
    </location>
</feature>
<dbReference type="InParanoid" id="A0A5C3PRM5"/>
<protein>
    <recommendedName>
        <fullName evidence="3">DUF6533 domain-containing protein</fullName>
    </recommendedName>
</protein>
<dbReference type="Proteomes" id="UP000308197">
    <property type="component" value="Unassembled WGS sequence"/>
</dbReference>
<accession>A0A5C3PRM5</accession>
<feature type="region of interest" description="Disordered" evidence="1">
    <location>
        <begin position="256"/>
        <end position="279"/>
    </location>
</feature>
<feature type="transmembrane region" description="Helical" evidence="2">
    <location>
        <begin position="53"/>
        <end position="75"/>
    </location>
</feature>
<evidence type="ECO:0000256" key="2">
    <source>
        <dbReference type="SAM" id="Phobius"/>
    </source>
</evidence>
<reference evidence="4 5" key="1">
    <citation type="journal article" date="2019" name="Nat. Ecol. Evol.">
        <title>Megaphylogeny resolves global patterns of mushroom evolution.</title>
        <authorList>
            <person name="Varga T."/>
            <person name="Krizsan K."/>
            <person name="Foldi C."/>
            <person name="Dima B."/>
            <person name="Sanchez-Garcia M."/>
            <person name="Sanchez-Ramirez S."/>
            <person name="Szollosi G.J."/>
            <person name="Szarkandi J.G."/>
            <person name="Papp V."/>
            <person name="Albert L."/>
            <person name="Andreopoulos W."/>
            <person name="Angelini C."/>
            <person name="Antonin V."/>
            <person name="Barry K.W."/>
            <person name="Bougher N.L."/>
            <person name="Buchanan P."/>
            <person name="Buyck B."/>
            <person name="Bense V."/>
            <person name="Catcheside P."/>
            <person name="Chovatia M."/>
            <person name="Cooper J."/>
            <person name="Damon W."/>
            <person name="Desjardin D."/>
            <person name="Finy P."/>
            <person name="Geml J."/>
            <person name="Haridas S."/>
            <person name="Hughes K."/>
            <person name="Justo A."/>
            <person name="Karasinski D."/>
            <person name="Kautmanova I."/>
            <person name="Kiss B."/>
            <person name="Kocsube S."/>
            <person name="Kotiranta H."/>
            <person name="LaButti K.M."/>
            <person name="Lechner B.E."/>
            <person name="Liimatainen K."/>
            <person name="Lipzen A."/>
            <person name="Lukacs Z."/>
            <person name="Mihaltcheva S."/>
            <person name="Morgado L.N."/>
            <person name="Niskanen T."/>
            <person name="Noordeloos M.E."/>
            <person name="Ohm R.A."/>
            <person name="Ortiz-Santana B."/>
            <person name="Ovrebo C."/>
            <person name="Racz N."/>
            <person name="Riley R."/>
            <person name="Savchenko A."/>
            <person name="Shiryaev A."/>
            <person name="Soop K."/>
            <person name="Spirin V."/>
            <person name="Szebenyi C."/>
            <person name="Tomsovsky M."/>
            <person name="Tulloss R.E."/>
            <person name="Uehling J."/>
            <person name="Grigoriev I.V."/>
            <person name="Vagvolgyi C."/>
            <person name="Papp T."/>
            <person name="Martin F.M."/>
            <person name="Miettinen O."/>
            <person name="Hibbett D.S."/>
            <person name="Nagy L.G."/>
        </authorList>
    </citation>
    <scope>NUCLEOTIDE SEQUENCE [LARGE SCALE GENOMIC DNA]</scope>
    <source>
        <strain evidence="4 5">HHB13444</strain>
    </source>
</reference>
<evidence type="ECO:0000313" key="5">
    <source>
        <dbReference type="Proteomes" id="UP000308197"/>
    </source>
</evidence>
<feature type="transmembrane region" description="Helical" evidence="2">
    <location>
        <begin position="95"/>
        <end position="119"/>
    </location>
</feature>
<evidence type="ECO:0000256" key="1">
    <source>
        <dbReference type="SAM" id="MobiDB-lite"/>
    </source>
</evidence>
<name>A0A5C3PRM5_9APHY</name>
<dbReference type="STRING" id="1314778.A0A5C3PRM5"/>
<evidence type="ECO:0000313" key="4">
    <source>
        <dbReference type="EMBL" id="TFK92152.1"/>
    </source>
</evidence>
<dbReference type="AlphaFoldDB" id="A0A5C3PRM5"/>
<evidence type="ECO:0000259" key="3">
    <source>
        <dbReference type="Pfam" id="PF20151"/>
    </source>
</evidence>
<dbReference type="Pfam" id="PF20151">
    <property type="entry name" value="DUF6533"/>
    <property type="match status" value="1"/>
</dbReference>
<sequence length="279" mass="30551">MPTDTDAATVLLFGQLYIDCRCLAAASILFIYDTVITFDREVAYFWTAKRTGASILFFANKWISMMVYVMAWLNIVPLLGPSDKAMTVLQFVPGAVVLISRIPLIIADILLIYVTWATLCNGDALKNIRQSKRLTLSDILFRGGTIYFVILSILNILQLVLTLTSAAIDGNEGSVVTAFTAPITAILISRFLLELQEANQVVVRLDPGNPLHSSRHPYDSTPTFISSLGGFVNPALSEARSKDHDDDGCELQIRSRLERGEGDREVQAESCQAAASSSA</sequence>
<feature type="transmembrane region" description="Helical" evidence="2">
    <location>
        <begin position="173"/>
        <end position="193"/>
    </location>
</feature>
<keyword evidence="2" id="KW-0472">Membrane</keyword>
<dbReference type="InterPro" id="IPR045340">
    <property type="entry name" value="DUF6533"/>
</dbReference>